<dbReference type="Pfam" id="PF00528">
    <property type="entry name" value="BPD_transp_1"/>
    <property type="match status" value="1"/>
</dbReference>
<dbReference type="EMBL" id="JABZRA010000026">
    <property type="protein sequence ID" value="MBF1272374.1"/>
    <property type="molecule type" value="Genomic_DNA"/>
</dbReference>
<gene>
    <name evidence="9" type="ORF">HXM90_02960</name>
</gene>
<feature type="transmembrane region" description="Helical" evidence="7">
    <location>
        <begin position="239"/>
        <end position="258"/>
    </location>
</feature>
<sequence length="274" mass="30945">MRSKRIISRISIAAIGFALALLFISPIFILINSSFKSLQEIYINILALPKHLSFQNYSKAFKEMGYVKAFMNSFIITCISTALIILISSMAAWVLVRYKTRTSKILFLMFAAVQLIPFQCVMLPLVDVMSKLHLMNRPGLVFMYMGFGCSMSIILFHGFIKNIPIELEEAAIIDGCSMIQTFVNIVLPLLKGIIATVAVINVMWIWNDFLLPSLVINKNGMQTLPLRTYLFFGQFTKKWDLATASLMLCMIPILLFYFSCQKYIVKGITAGVGK</sequence>
<organism evidence="9 10">
    <name type="scientific">Oribacterium sinus</name>
    <dbReference type="NCBI Taxonomy" id="237576"/>
    <lineage>
        <taxon>Bacteria</taxon>
        <taxon>Bacillati</taxon>
        <taxon>Bacillota</taxon>
        <taxon>Clostridia</taxon>
        <taxon>Lachnospirales</taxon>
        <taxon>Lachnospiraceae</taxon>
        <taxon>Oribacterium</taxon>
    </lineage>
</organism>
<keyword evidence="4 7" id="KW-0812">Transmembrane</keyword>
<dbReference type="PANTHER" id="PTHR32243:SF24">
    <property type="entry name" value="DIACETYLCHITOBIOSE UPTAKE SYSTEM PERMEASE PROTEIN NGCG"/>
    <property type="match status" value="1"/>
</dbReference>
<evidence type="ECO:0000256" key="7">
    <source>
        <dbReference type="RuleBase" id="RU363032"/>
    </source>
</evidence>
<dbReference type="AlphaFoldDB" id="A0A930DJM9"/>
<evidence type="ECO:0000256" key="4">
    <source>
        <dbReference type="ARBA" id="ARBA00022692"/>
    </source>
</evidence>
<feature type="transmembrane region" description="Helical" evidence="7">
    <location>
        <begin position="141"/>
        <end position="160"/>
    </location>
</feature>
<evidence type="ECO:0000256" key="2">
    <source>
        <dbReference type="ARBA" id="ARBA00022448"/>
    </source>
</evidence>
<keyword evidence="5 7" id="KW-1133">Transmembrane helix</keyword>
<keyword evidence="6 7" id="KW-0472">Membrane</keyword>
<feature type="domain" description="ABC transmembrane type-1" evidence="8">
    <location>
        <begin position="70"/>
        <end position="260"/>
    </location>
</feature>
<dbReference type="RefSeq" id="WP_304070445.1">
    <property type="nucleotide sequence ID" value="NZ_CAUQVT010000030.1"/>
</dbReference>
<feature type="transmembrane region" description="Helical" evidence="7">
    <location>
        <begin position="12"/>
        <end position="31"/>
    </location>
</feature>
<keyword evidence="3" id="KW-1003">Cell membrane</keyword>
<dbReference type="GO" id="GO:0005886">
    <property type="term" value="C:plasma membrane"/>
    <property type="evidence" value="ECO:0007669"/>
    <property type="project" value="UniProtKB-SubCell"/>
</dbReference>
<dbReference type="Proteomes" id="UP000775770">
    <property type="component" value="Unassembled WGS sequence"/>
</dbReference>
<evidence type="ECO:0000256" key="1">
    <source>
        <dbReference type="ARBA" id="ARBA00004651"/>
    </source>
</evidence>
<evidence type="ECO:0000256" key="5">
    <source>
        <dbReference type="ARBA" id="ARBA00022989"/>
    </source>
</evidence>
<comment type="subcellular location">
    <subcellularLocation>
        <location evidence="1 7">Cell membrane</location>
        <topology evidence="1 7">Multi-pass membrane protein</topology>
    </subcellularLocation>
</comment>
<dbReference type="InterPro" id="IPR035906">
    <property type="entry name" value="MetI-like_sf"/>
</dbReference>
<dbReference type="PANTHER" id="PTHR32243">
    <property type="entry name" value="MALTOSE TRANSPORT SYSTEM PERMEASE-RELATED"/>
    <property type="match status" value="1"/>
</dbReference>
<name>A0A930DJM9_9FIRM</name>
<dbReference type="CDD" id="cd06261">
    <property type="entry name" value="TM_PBP2"/>
    <property type="match status" value="1"/>
</dbReference>
<feature type="transmembrane region" description="Helical" evidence="7">
    <location>
        <begin position="105"/>
        <end position="126"/>
    </location>
</feature>
<dbReference type="Gene3D" id="1.10.3720.10">
    <property type="entry name" value="MetI-like"/>
    <property type="match status" value="1"/>
</dbReference>
<dbReference type="InterPro" id="IPR050901">
    <property type="entry name" value="BP-dep_ABC_trans_perm"/>
</dbReference>
<dbReference type="SUPFAM" id="SSF161098">
    <property type="entry name" value="MetI-like"/>
    <property type="match status" value="1"/>
</dbReference>
<accession>A0A930DJM9</accession>
<dbReference type="PROSITE" id="PS50928">
    <property type="entry name" value="ABC_TM1"/>
    <property type="match status" value="1"/>
</dbReference>
<dbReference type="InterPro" id="IPR000515">
    <property type="entry name" value="MetI-like"/>
</dbReference>
<evidence type="ECO:0000256" key="3">
    <source>
        <dbReference type="ARBA" id="ARBA00022475"/>
    </source>
</evidence>
<comment type="similarity">
    <text evidence="7">Belongs to the binding-protein-dependent transport system permease family.</text>
</comment>
<evidence type="ECO:0000313" key="9">
    <source>
        <dbReference type="EMBL" id="MBF1272374.1"/>
    </source>
</evidence>
<feature type="transmembrane region" description="Helical" evidence="7">
    <location>
        <begin position="181"/>
        <end position="206"/>
    </location>
</feature>
<evidence type="ECO:0000256" key="6">
    <source>
        <dbReference type="ARBA" id="ARBA00023136"/>
    </source>
</evidence>
<proteinExistence type="inferred from homology"/>
<dbReference type="GO" id="GO:0055085">
    <property type="term" value="P:transmembrane transport"/>
    <property type="evidence" value="ECO:0007669"/>
    <property type="project" value="InterPro"/>
</dbReference>
<comment type="caution">
    <text evidence="9">The sequence shown here is derived from an EMBL/GenBank/DDBJ whole genome shotgun (WGS) entry which is preliminary data.</text>
</comment>
<evidence type="ECO:0000259" key="8">
    <source>
        <dbReference type="PROSITE" id="PS50928"/>
    </source>
</evidence>
<feature type="transmembrane region" description="Helical" evidence="7">
    <location>
        <begin position="74"/>
        <end position="96"/>
    </location>
</feature>
<evidence type="ECO:0000313" key="10">
    <source>
        <dbReference type="Proteomes" id="UP000775770"/>
    </source>
</evidence>
<keyword evidence="2 7" id="KW-0813">Transport</keyword>
<reference evidence="9" key="1">
    <citation type="submission" date="2020-04" db="EMBL/GenBank/DDBJ databases">
        <title>Deep metagenomics examines the oral microbiome during advanced dental caries in children, revealing novel taxa and co-occurrences with host molecules.</title>
        <authorList>
            <person name="Baker J.L."/>
            <person name="Morton J.T."/>
            <person name="Dinis M."/>
            <person name="Alvarez R."/>
            <person name="Tran N.C."/>
            <person name="Knight R."/>
            <person name="Edlund A."/>
        </authorList>
    </citation>
    <scope>NUCLEOTIDE SEQUENCE</scope>
    <source>
        <strain evidence="9">JCVI_38_bin.19</strain>
    </source>
</reference>
<protein>
    <submittedName>
        <fullName evidence="9">Carbohydrate ABC transporter permease</fullName>
    </submittedName>
</protein>